<evidence type="ECO:0000313" key="4">
    <source>
        <dbReference type="Proteomes" id="UP000305792"/>
    </source>
</evidence>
<dbReference type="InterPro" id="IPR012338">
    <property type="entry name" value="Beta-lactam/transpept-like"/>
</dbReference>
<dbReference type="SUPFAM" id="SSF56601">
    <property type="entry name" value="beta-lactamase/transpeptidase-like"/>
    <property type="match status" value="1"/>
</dbReference>
<protein>
    <submittedName>
        <fullName evidence="3">Beta-lactamase family protein</fullName>
    </submittedName>
</protein>
<dbReference type="Proteomes" id="UP000305792">
    <property type="component" value="Unassembled WGS sequence"/>
</dbReference>
<keyword evidence="4" id="KW-1185">Reference proteome</keyword>
<evidence type="ECO:0000313" key="3">
    <source>
        <dbReference type="EMBL" id="THV26420.1"/>
    </source>
</evidence>
<dbReference type="Pfam" id="PF00144">
    <property type="entry name" value="Beta-lactamase"/>
    <property type="match status" value="1"/>
</dbReference>
<dbReference type="RefSeq" id="WP_136531049.1">
    <property type="nucleotide sequence ID" value="NZ_STGX01000014.1"/>
</dbReference>
<name>A0A4S8P880_9ACTN</name>
<dbReference type="Gene3D" id="3.40.710.10">
    <property type="entry name" value="DD-peptidase/beta-lactamase superfamily"/>
    <property type="match status" value="1"/>
</dbReference>
<evidence type="ECO:0000259" key="2">
    <source>
        <dbReference type="Pfam" id="PF00144"/>
    </source>
</evidence>
<feature type="transmembrane region" description="Helical" evidence="1">
    <location>
        <begin position="379"/>
        <end position="400"/>
    </location>
</feature>
<dbReference type="InterPro" id="IPR001466">
    <property type="entry name" value="Beta-lactam-related"/>
</dbReference>
<reference evidence="3 4" key="1">
    <citation type="journal article" date="2018" name="Int. J. Syst. Evol. Microbiol.">
        <title>Glycomyces paridis sp. nov., isolated from the medicinal plant Paris polyphylla.</title>
        <authorList>
            <person name="Fang X.M."/>
            <person name="Bai J.L."/>
            <person name="Su J."/>
            <person name="Zhao L.L."/>
            <person name="Liu H.Y."/>
            <person name="Ma B.P."/>
            <person name="Zhang Y.Q."/>
            <person name="Yu L.Y."/>
        </authorList>
    </citation>
    <scope>NUCLEOTIDE SEQUENCE [LARGE SCALE GENOMIC DNA]</scope>
    <source>
        <strain evidence="3 4">CPCC 204357</strain>
    </source>
</reference>
<comment type="caution">
    <text evidence="3">The sequence shown here is derived from an EMBL/GenBank/DDBJ whole genome shotgun (WGS) entry which is preliminary data.</text>
</comment>
<gene>
    <name evidence="3" type="ORF">E9998_17815</name>
</gene>
<feature type="transmembrane region" description="Helical" evidence="1">
    <location>
        <begin position="460"/>
        <end position="479"/>
    </location>
</feature>
<dbReference type="PANTHER" id="PTHR43283">
    <property type="entry name" value="BETA-LACTAMASE-RELATED"/>
    <property type="match status" value="1"/>
</dbReference>
<proteinExistence type="predicted"/>
<feature type="transmembrane region" description="Helical" evidence="1">
    <location>
        <begin position="420"/>
        <end position="440"/>
    </location>
</feature>
<feature type="domain" description="Beta-lactamase-related" evidence="2">
    <location>
        <begin position="31"/>
        <end position="349"/>
    </location>
</feature>
<organism evidence="3 4">
    <name type="scientific">Glycomyces paridis</name>
    <dbReference type="NCBI Taxonomy" id="2126555"/>
    <lineage>
        <taxon>Bacteria</taxon>
        <taxon>Bacillati</taxon>
        <taxon>Actinomycetota</taxon>
        <taxon>Actinomycetes</taxon>
        <taxon>Glycomycetales</taxon>
        <taxon>Glycomycetaceae</taxon>
        <taxon>Glycomyces</taxon>
    </lineage>
</organism>
<sequence>MHTTAFAALLLALTPGPLPPAQAPAADFAELDAYIAARLEATAVPGAAWAVVHADGTAHEAYRGEDGDGEPVTGSTPFLWGSVAKPVTATAVMTLVEDGRIDLDEPARTYLPDFTLADPDHADQVTVRHLLEQTSGIPEGSGVTDHFDADADADPYGRALADLADTAPTTEPGTGFEYASANYLVLGALVQAVADMPYEEYLREAVLDPLGMDTAVADAAAAAEVPDGHAYAFGRPVAIDAPFDPTGPSYGYLGGTAADLAAFAAANLSGGAGVLTPESQALMQTPAASMNERVDYGLGWKLDDRNADLGTTTVWHTGGAPGYSAAVILLPDLDLGVVLAQNAYGFFQDGALVETALGAARVAAGATTGADPSAPATDWTYPAMLVSIALLLTFAVAVVVQSLRRIRKGAPAAGRRWRVWTGMAVWTAVGLAVAYVGLVAVPALAPSRVLLVLMAPDVGWGMYALAGAALVVVAVRLWLGAVRLRRTESA</sequence>
<dbReference type="EMBL" id="STGX01000014">
    <property type="protein sequence ID" value="THV26420.1"/>
    <property type="molecule type" value="Genomic_DNA"/>
</dbReference>
<dbReference type="AlphaFoldDB" id="A0A4S8P880"/>
<dbReference type="OrthoDB" id="3174977at2"/>
<keyword evidence="1" id="KW-0812">Transmembrane</keyword>
<dbReference type="InterPro" id="IPR050789">
    <property type="entry name" value="Diverse_Enzym_Activities"/>
</dbReference>
<accession>A0A4S8P880</accession>
<evidence type="ECO:0000256" key="1">
    <source>
        <dbReference type="SAM" id="Phobius"/>
    </source>
</evidence>
<keyword evidence="1" id="KW-1133">Transmembrane helix</keyword>
<keyword evidence="1" id="KW-0472">Membrane</keyword>